<proteinExistence type="predicted"/>
<dbReference type="AlphaFoldDB" id="A0A7I8IJR5"/>
<evidence type="ECO:0000256" key="1">
    <source>
        <dbReference type="SAM" id="SignalP"/>
    </source>
</evidence>
<dbReference type="Proteomes" id="UP001189122">
    <property type="component" value="Unassembled WGS sequence"/>
</dbReference>
<gene>
    <name evidence="2" type="ORF">SI7747_04004528</name>
</gene>
<sequence>MATGCKIPVAASAAVLLQHIGAAVVAPASASTVTVYPRTGCGGKGRTWGCDQFYHGWNCQGSHDTIRGNVRRCSAHGYISVHIIC</sequence>
<keyword evidence="3" id="KW-1185">Reference proteome</keyword>
<organism evidence="2">
    <name type="scientific">Spirodela intermedia</name>
    <name type="common">Intermediate duckweed</name>
    <dbReference type="NCBI Taxonomy" id="51605"/>
    <lineage>
        <taxon>Eukaryota</taxon>
        <taxon>Viridiplantae</taxon>
        <taxon>Streptophyta</taxon>
        <taxon>Embryophyta</taxon>
        <taxon>Tracheophyta</taxon>
        <taxon>Spermatophyta</taxon>
        <taxon>Magnoliopsida</taxon>
        <taxon>Liliopsida</taxon>
        <taxon>Araceae</taxon>
        <taxon>Lemnoideae</taxon>
        <taxon>Spirodela</taxon>
    </lineage>
</organism>
<feature type="chain" id="PRO_5029514220" evidence="1">
    <location>
        <begin position="31"/>
        <end position="85"/>
    </location>
</feature>
<keyword evidence="1" id="KW-0732">Signal</keyword>
<feature type="signal peptide" evidence="1">
    <location>
        <begin position="1"/>
        <end position="30"/>
    </location>
</feature>
<reference evidence="2 3" key="1">
    <citation type="submission" date="2019-12" db="EMBL/GenBank/DDBJ databases">
        <authorList>
            <person name="Scholz U."/>
            <person name="Mascher M."/>
            <person name="Fiebig A."/>
        </authorList>
    </citation>
    <scope>NUCLEOTIDE SEQUENCE</scope>
</reference>
<evidence type="ECO:0000313" key="2">
    <source>
        <dbReference type="EMBL" id="CAA2618361.1"/>
    </source>
</evidence>
<evidence type="ECO:0000313" key="3">
    <source>
        <dbReference type="Proteomes" id="UP001189122"/>
    </source>
</evidence>
<protein>
    <submittedName>
        <fullName evidence="2">Uncharacterized protein</fullName>
    </submittedName>
</protein>
<dbReference type="EMBL" id="LR743591">
    <property type="protein sequence ID" value="CAA2618361.1"/>
    <property type="molecule type" value="Genomic_DNA"/>
</dbReference>
<accession>A0A7I8IJR5</accession>
<dbReference type="EMBL" id="CACRZD030000004">
    <property type="protein sequence ID" value="CAA6658078.1"/>
    <property type="molecule type" value="Genomic_DNA"/>
</dbReference>
<name>A0A7I8IJR5_SPIIN</name>